<reference evidence="1 4" key="2">
    <citation type="journal article" date="2019" name="Emerg. Microbes Infect.">
        <title>Comprehensive subspecies identification of 175 nontuberculous mycobacteria species based on 7547 genomic profiles.</title>
        <authorList>
            <person name="Matsumoto Y."/>
            <person name="Kinjo T."/>
            <person name="Motooka D."/>
            <person name="Nabeya D."/>
            <person name="Jung N."/>
            <person name="Uechi K."/>
            <person name="Horii T."/>
            <person name="Iida T."/>
            <person name="Fujita J."/>
            <person name="Nakamura S."/>
        </authorList>
    </citation>
    <scope>NUCLEOTIDE SEQUENCE [LARGE SCALE GENOMIC DNA]</scope>
    <source>
        <strain evidence="1 4">JCM 6377</strain>
    </source>
</reference>
<evidence type="ECO:0000313" key="3">
    <source>
        <dbReference type="Proteomes" id="UP000220914"/>
    </source>
</evidence>
<keyword evidence="3" id="KW-1185">Reference proteome</keyword>
<proteinExistence type="predicted"/>
<dbReference type="AlphaFoldDB" id="A0A2A7MMZ7"/>
<gene>
    <name evidence="2" type="ORF">CQY20_33850</name>
    <name evidence="1" type="ORF">MAGR_20330</name>
</gene>
<reference evidence="1" key="3">
    <citation type="submission" date="2020-02" db="EMBL/GenBank/DDBJ databases">
        <authorList>
            <person name="Matsumoto Y."/>
            <person name="Motooka D."/>
            <person name="Nakamura S."/>
        </authorList>
    </citation>
    <scope>NUCLEOTIDE SEQUENCE</scope>
    <source>
        <strain evidence="1">JCM 6377</strain>
    </source>
</reference>
<accession>A0A2A7MMZ7</accession>
<name>A0A2A7MMZ7_MYCAG</name>
<dbReference type="Proteomes" id="UP000465302">
    <property type="component" value="Unassembled WGS sequence"/>
</dbReference>
<evidence type="ECO:0000313" key="2">
    <source>
        <dbReference type="EMBL" id="PEG32887.1"/>
    </source>
</evidence>
<comment type="caution">
    <text evidence="2">The sequence shown here is derived from an EMBL/GenBank/DDBJ whole genome shotgun (WGS) entry which is preliminary data.</text>
</comment>
<dbReference type="EMBL" id="BLKS01000001">
    <property type="protein sequence ID" value="GFG50592.1"/>
    <property type="molecule type" value="Genomic_DNA"/>
</dbReference>
<sequence length="75" mass="8069">MLEFTDLQASPSHTAQPDQFLALDTGAESCFGLIKGRGDRLSLIGKGDPEISRLGRVSRPALCWQTHLNCLAVTG</sequence>
<dbReference type="Proteomes" id="UP000220914">
    <property type="component" value="Unassembled WGS sequence"/>
</dbReference>
<organism evidence="2 3">
    <name type="scientific">Mycolicibacterium agri</name>
    <name type="common">Mycobacterium agri</name>
    <dbReference type="NCBI Taxonomy" id="36811"/>
    <lineage>
        <taxon>Bacteria</taxon>
        <taxon>Bacillati</taxon>
        <taxon>Actinomycetota</taxon>
        <taxon>Actinomycetes</taxon>
        <taxon>Mycobacteriales</taxon>
        <taxon>Mycobacteriaceae</taxon>
        <taxon>Mycolicibacterium</taxon>
    </lineage>
</organism>
<dbReference type="EMBL" id="PDCP01000216">
    <property type="protein sequence ID" value="PEG32887.1"/>
    <property type="molecule type" value="Genomic_DNA"/>
</dbReference>
<reference evidence="2 3" key="1">
    <citation type="submission" date="2017-10" db="EMBL/GenBank/DDBJ databases">
        <title>The new phylogeny of genus Mycobacterium.</title>
        <authorList>
            <person name="Tortoli E."/>
            <person name="Trovato A."/>
            <person name="Cirillo D.M."/>
        </authorList>
    </citation>
    <scope>NUCLEOTIDE SEQUENCE [LARGE SCALE GENOMIC DNA]</scope>
    <source>
        <strain evidence="2 3">CCUG37673</strain>
    </source>
</reference>
<evidence type="ECO:0000313" key="1">
    <source>
        <dbReference type="EMBL" id="GFG50592.1"/>
    </source>
</evidence>
<protein>
    <submittedName>
        <fullName evidence="2">Uncharacterized protein</fullName>
    </submittedName>
</protein>
<evidence type="ECO:0000313" key="4">
    <source>
        <dbReference type="Proteomes" id="UP000465302"/>
    </source>
</evidence>